<keyword evidence="3" id="KW-1185">Reference proteome</keyword>
<name>A0A1B7SEZ4_9ASCO</name>
<dbReference type="InterPro" id="IPR013951">
    <property type="entry name" value="Rxt3"/>
</dbReference>
<feature type="compositionally biased region" description="Basic residues" evidence="1">
    <location>
        <begin position="162"/>
        <end position="172"/>
    </location>
</feature>
<accession>A0A1B7SEZ4</accession>
<evidence type="ECO:0000256" key="1">
    <source>
        <dbReference type="SAM" id="MobiDB-lite"/>
    </source>
</evidence>
<feature type="compositionally biased region" description="Polar residues" evidence="1">
    <location>
        <begin position="188"/>
        <end position="221"/>
    </location>
</feature>
<reference evidence="2" key="1">
    <citation type="journal article" date="2021" name="Open Biol.">
        <title>Shared evolutionary footprints suggest mitochondrial oxidative damage underlies multiple complex I losses in fungi.</title>
        <authorList>
            <person name="Schikora-Tamarit M.A."/>
            <person name="Marcet-Houben M."/>
            <person name="Nosek J."/>
            <person name="Gabaldon T."/>
        </authorList>
    </citation>
    <scope>NUCLEOTIDE SEQUENCE</scope>
    <source>
        <strain evidence="2">NCAIM Y.01608</strain>
    </source>
</reference>
<dbReference type="AlphaFoldDB" id="A0A1B7SEZ4"/>
<feature type="region of interest" description="Disordered" evidence="1">
    <location>
        <begin position="162"/>
        <end position="230"/>
    </location>
</feature>
<evidence type="ECO:0000313" key="3">
    <source>
        <dbReference type="Proteomes" id="UP000788993"/>
    </source>
</evidence>
<feature type="compositionally biased region" description="Basic and acidic residues" evidence="1">
    <location>
        <begin position="30"/>
        <end position="42"/>
    </location>
</feature>
<sequence length="519" mass="58086">MSFKESSYSSQNDHAPVKLPPISFLSSKLEASDKEEEVKSRPESQQLPSLSSINSGEFQLPSISSLASGVDSTKLPSLVPSKSSEQPSDQKLPPLKSSASPPSTNNSSPSRQQINSVSPPRETEKGEKCRHHHRVHDGLTTHLKEAQQHLKNGGHIHIVHQHHGNHHHHKVLVHNPNEAPSDVPPPQGNDTTIIQNDSTIIDPNATVPQDQSLVNQTSPEQSTEKPKETFKRREITIDSKETFLLAAKFPRKHLGSIIYQVYPTNETRCMYLQNIDPEHVHESSEVSSELASKRIELLPAYLANYINCTVDIHIPYQCIPDNVNVYDRRVWGTDIYTDDSDIVAILYHCGVLKSADPCALDSGNPTRTPEDSEKSGELIIDNEKGTIRFSRHTGPLTPGNLENRSNVTRQNVDASDANDLVVTLLILPRLGVYQGTYRNNYYSRTWGKNGRLHNGVSIAVFAVKWCKLGGSYDCLNYGSFRKRLLSERIELSQKLLKTSSEQGSVPGWKLDRKYYKEFK</sequence>
<feature type="compositionally biased region" description="Polar residues" evidence="1">
    <location>
        <begin position="43"/>
        <end position="89"/>
    </location>
</feature>
<dbReference type="Gene3D" id="2.170.130.20">
    <property type="entry name" value="LCCL-like domain"/>
    <property type="match status" value="1"/>
</dbReference>
<dbReference type="Pfam" id="PF08642">
    <property type="entry name" value="Rxt3"/>
    <property type="match status" value="1"/>
</dbReference>
<comment type="caution">
    <text evidence="2">The sequence shown here is derived from an EMBL/GenBank/DDBJ whole genome shotgun (WGS) entry which is preliminary data.</text>
</comment>
<dbReference type="RefSeq" id="XP_018210007.1">
    <property type="nucleotide sequence ID" value="XM_018357640.1"/>
</dbReference>
<dbReference type="InterPro" id="IPR036609">
    <property type="entry name" value="LCCL_sf"/>
</dbReference>
<proteinExistence type="predicted"/>
<evidence type="ECO:0000313" key="2">
    <source>
        <dbReference type="EMBL" id="KAH3665006.1"/>
    </source>
</evidence>
<dbReference type="OrthoDB" id="3596986at2759"/>
<protein>
    <submittedName>
        <fullName evidence="2">Uncharacterized protein</fullName>
    </submittedName>
</protein>
<gene>
    <name evidence="2" type="ORF">OGATHE_003821</name>
</gene>
<organism evidence="2 3">
    <name type="scientific">Ogataea polymorpha</name>
    <dbReference type="NCBI Taxonomy" id="460523"/>
    <lineage>
        <taxon>Eukaryota</taxon>
        <taxon>Fungi</taxon>
        <taxon>Dikarya</taxon>
        <taxon>Ascomycota</taxon>
        <taxon>Saccharomycotina</taxon>
        <taxon>Pichiomycetes</taxon>
        <taxon>Pichiales</taxon>
        <taxon>Pichiaceae</taxon>
        <taxon>Ogataea</taxon>
    </lineage>
</organism>
<reference evidence="2" key="2">
    <citation type="submission" date="2021-01" db="EMBL/GenBank/DDBJ databases">
        <authorList>
            <person name="Schikora-Tamarit M.A."/>
        </authorList>
    </citation>
    <scope>NUCLEOTIDE SEQUENCE</scope>
    <source>
        <strain evidence="2">NCAIM Y.01608</strain>
    </source>
</reference>
<dbReference type="EMBL" id="JAEUBD010001178">
    <property type="protein sequence ID" value="KAH3665006.1"/>
    <property type="molecule type" value="Genomic_DNA"/>
</dbReference>
<feature type="compositionally biased region" description="Low complexity" evidence="1">
    <location>
        <begin position="91"/>
        <end position="110"/>
    </location>
</feature>
<feature type="compositionally biased region" description="Polar residues" evidence="1">
    <location>
        <begin position="1"/>
        <end position="13"/>
    </location>
</feature>
<dbReference type="Proteomes" id="UP000788993">
    <property type="component" value="Unassembled WGS sequence"/>
</dbReference>
<feature type="region of interest" description="Disordered" evidence="1">
    <location>
        <begin position="1"/>
        <end position="134"/>
    </location>
</feature>